<feature type="transmembrane region" description="Helical" evidence="7">
    <location>
        <begin position="152"/>
        <end position="168"/>
    </location>
</feature>
<keyword evidence="9" id="KW-0645">Protease</keyword>
<dbReference type="PANTHER" id="PTHR43731:SF14">
    <property type="entry name" value="PRESENILIN-ASSOCIATED RHOMBOID-LIKE PROTEIN, MITOCHONDRIAL"/>
    <property type="match status" value="1"/>
</dbReference>
<dbReference type="RefSeq" id="WP_336498276.1">
    <property type="nucleotide sequence ID" value="NZ_JBAWSY010000011.1"/>
</dbReference>
<dbReference type="EMBL" id="JBAWSY010000011">
    <property type="protein sequence ID" value="MEI4770711.1"/>
    <property type="molecule type" value="Genomic_DNA"/>
</dbReference>
<feature type="transmembrane region" description="Helical" evidence="7">
    <location>
        <begin position="96"/>
        <end position="114"/>
    </location>
</feature>
<comment type="similarity">
    <text evidence="2">Belongs to the peptidase S54 family.</text>
</comment>
<comment type="caution">
    <text evidence="9">The sequence shown here is derived from an EMBL/GenBank/DDBJ whole genome shotgun (WGS) entry which is preliminary data.</text>
</comment>
<keyword evidence="3 7" id="KW-0812">Transmembrane</keyword>
<feature type="transmembrane region" description="Helical" evidence="7">
    <location>
        <begin position="12"/>
        <end position="37"/>
    </location>
</feature>
<name>A0ABU8F9J6_9BACI</name>
<comment type="subcellular location">
    <subcellularLocation>
        <location evidence="1">Membrane</location>
        <topology evidence="1">Multi-pass membrane protein</topology>
    </subcellularLocation>
</comment>
<dbReference type="PANTHER" id="PTHR43731">
    <property type="entry name" value="RHOMBOID PROTEASE"/>
    <property type="match status" value="1"/>
</dbReference>
<evidence type="ECO:0000256" key="1">
    <source>
        <dbReference type="ARBA" id="ARBA00004141"/>
    </source>
</evidence>
<dbReference type="InterPro" id="IPR022764">
    <property type="entry name" value="Peptidase_S54_rhomboid_dom"/>
</dbReference>
<evidence type="ECO:0000256" key="3">
    <source>
        <dbReference type="ARBA" id="ARBA00022692"/>
    </source>
</evidence>
<keyword evidence="10" id="KW-1185">Reference proteome</keyword>
<reference evidence="9 10" key="1">
    <citation type="submission" date="2024-01" db="EMBL/GenBank/DDBJ databases">
        <title>Seven novel Bacillus-like species.</title>
        <authorList>
            <person name="Liu G."/>
        </authorList>
    </citation>
    <scope>NUCLEOTIDE SEQUENCE [LARGE SCALE GENOMIC DNA]</scope>
    <source>
        <strain evidence="9 10">FJAT-51614</strain>
    </source>
</reference>
<evidence type="ECO:0000256" key="7">
    <source>
        <dbReference type="SAM" id="Phobius"/>
    </source>
</evidence>
<evidence type="ECO:0000256" key="5">
    <source>
        <dbReference type="ARBA" id="ARBA00022989"/>
    </source>
</evidence>
<proteinExistence type="inferred from homology"/>
<dbReference type="Proteomes" id="UP001364890">
    <property type="component" value="Unassembled WGS sequence"/>
</dbReference>
<keyword evidence="6 7" id="KW-0472">Membrane</keyword>
<protein>
    <submittedName>
        <fullName evidence="9">Rhomboid family intramembrane serine protease</fullName>
        <ecNumber evidence="9">3.4.21.-</ecNumber>
    </submittedName>
</protein>
<evidence type="ECO:0000313" key="9">
    <source>
        <dbReference type="EMBL" id="MEI4770711.1"/>
    </source>
</evidence>
<dbReference type="InterPro" id="IPR050925">
    <property type="entry name" value="Rhomboid_protease_S54"/>
</dbReference>
<evidence type="ECO:0000256" key="2">
    <source>
        <dbReference type="ARBA" id="ARBA00009045"/>
    </source>
</evidence>
<evidence type="ECO:0000256" key="4">
    <source>
        <dbReference type="ARBA" id="ARBA00022801"/>
    </source>
</evidence>
<keyword evidence="4 9" id="KW-0378">Hydrolase</keyword>
<accession>A0ABU8F9J6</accession>
<evidence type="ECO:0000259" key="8">
    <source>
        <dbReference type="Pfam" id="PF01694"/>
    </source>
</evidence>
<feature type="transmembrane region" description="Helical" evidence="7">
    <location>
        <begin position="57"/>
        <end position="84"/>
    </location>
</feature>
<dbReference type="SUPFAM" id="SSF144091">
    <property type="entry name" value="Rhomboid-like"/>
    <property type="match status" value="1"/>
</dbReference>
<dbReference type="GO" id="GO:0008233">
    <property type="term" value="F:peptidase activity"/>
    <property type="evidence" value="ECO:0007669"/>
    <property type="project" value="UniProtKB-KW"/>
</dbReference>
<organism evidence="9 10">
    <name type="scientific">Psychrobacillus mangrovi</name>
    <dbReference type="NCBI Taxonomy" id="3117745"/>
    <lineage>
        <taxon>Bacteria</taxon>
        <taxon>Bacillati</taxon>
        <taxon>Bacillota</taxon>
        <taxon>Bacilli</taxon>
        <taxon>Bacillales</taxon>
        <taxon>Bacillaceae</taxon>
        <taxon>Psychrobacillus</taxon>
    </lineage>
</organism>
<gene>
    <name evidence="9" type="ORF">WAX74_13875</name>
</gene>
<evidence type="ECO:0000313" key="10">
    <source>
        <dbReference type="Proteomes" id="UP001364890"/>
    </source>
</evidence>
<evidence type="ECO:0000256" key="6">
    <source>
        <dbReference type="ARBA" id="ARBA00023136"/>
    </source>
</evidence>
<dbReference type="Pfam" id="PF01694">
    <property type="entry name" value="Rhomboid"/>
    <property type="match status" value="1"/>
</dbReference>
<dbReference type="Gene3D" id="1.20.1540.10">
    <property type="entry name" value="Rhomboid-like"/>
    <property type="match status" value="1"/>
</dbReference>
<dbReference type="EC" id="3.4.21.-" evidence="9"/>
<sequence length="208" mass="23685">MFVRRENFKQYIKFYPIVSTLLALNIVIFILTGIPILGDRLFNFGIGFNLLISEGEYWRLISPMFLHAGFMHLLFNMFSLYLFGPELEQLTGKARFLTIYFLSGLVGNIVTYLLQDWNYMSVGASGAIYGILGAFGALVYYTKNLLPQLKQIILPMIVIGVVMTFLQPNINVTAHIAGLITGFILGLIYFHPKRIAAWKKKKNKFKVV</sequence>
<dbReference type="GO" id="GO:0006508">
    <property type="term" value="P:proteolysis"/>
    <property type="evidence" value="ECO:0007669"/>
    <property type="project" value="UniProtKB-KW"/>
</dbReference>
<feature type="transmembrane region" description="Helical" evidence="7">
    <location>
        <begin position="120"/>
        <end position="140"/>
    </location>
</feature>
<keyword evidence="5 7" id="KW-1133">Transmembrane helix</keyword>
<dbReference type="InterPro" id="IPR035952">
    <property type="entry name" value="Rhomboid-like_sf"/>
</dbReference>
<feature type="transmembrane region" description="Helical" evidence="7">
    <location>
        <begin position="174"/>
        <end position="192"/>
    </location>
</feature>
<feature type="domain" description="Peptidase S54 rhomboid" evidence="8">
    <location>
        <begin position="55"/>
        <end position="190"/>
    </location>
</feature>